<dbReference type="PANTHER" id="PTHR33164">
    <property type="entry name" value="TRANSCRIPTIONAL REGULATOR, MARR FAMILY"/>
    <property type="match status" value="1"/>
</dbReference>
<evidence type="ECO:0000259" key="4">
    <source>
        <dbReference type="PROSITE" id="PS50995"/>
    </source>
</evidence>
<evidence type="ECO:0000313" key="6">
    <source>
        <dbReference type="Proteomes" id="UP001302696"/>
    </source>
</evidence>
<dbReference type="PANTHER" id="PTHR33164:SF56">
    <property type="entry name" value="HTH-TYPE TRANSCRIPTIONAL REGULATOR MHQR"/>
    <property type="match status" value="1"/>
</dbReference>
<reference evidence="6" key="1">
    <citation type="submission" date="2024-06" db="EMBL/GenBank/DDBJ databases">
        <authorList>
            <person name="Chang H.C."/>
            <person name="Mun S.Y."/>
        </authorList>
    </citation>
    <scope>NUCLEOTIDE SEQUENCE [LARGE SCALE GENOMIC DNA]</scope>
    <source>
        <strain evidence="6">KT1</strain>
    </source>
</reference>
<dbReference type="Gene3D" id="1.10.10.10">
    <property type="entry name" value="Winged helix-like DNA-binding domain superfamily/Winged helix DNA-binding domain"/>
    <property type="match status" value="1"/>
</dbReference>
<evidence type="ECO:0000256" key="1">
    <source>
        <dbReference type="ARBA" id="ARBA00023015"/>
    </source>
</evidence>
<dbReference type="Proteomes" id="UP001302696">
    <property type="component" value="Chromosome"/>
</dbReference>
<dbReference type="SMART" id="SM00347">
    <property type="entry name" value="HTH_MARR"/>
    <property type="match status" value="1"/>
</dbReference>
<keyword evidence="2" id="KW-0238">DNA-binding</keyword>
<accession>A0ABZ0Q5I2</accession>
<dbReference type="PROSITE" id="PS50995">
    <property type="entry name" value="HTH_MARR_2"/>
    <property type="match status" value="1"/>
</dbReference>
<dbReference type="InterPro" id="IPR036390">
    <property type="entry name" value="WH_DNA-bd_sf"/>
</dbReference>
<dbReference type="RefSeq" id="WP_057771751.1">
    <property type="nucleotide sequence ID" value="NZ_BBIM01000036.1"/>
</dbReference>
<keyword evidence="6" id="KW-1185">Reference proteome</keyword>
<dbReference type="CDD" id="cd00090">
    <property type="entry name" value="HTH_ARSR"/>
    <property type="match status" value="1"/>
</dbReference>
<proteinExistence type="predicted"/>
<dbReference type="InterPro" id="IPR039422">
    <property type="entry name" value="MarR/SlyA-like"/>
</dbReference>
<evidence type="ECO:0000256" key="2">
    <source>
        <dbReference type="ARBA" id="ARBA00023125"/>
    </source>
</evidence>
<dbReference type="EMBL" id="CP104778">
    <property type="protein sequence ID" value="WPC22253.1"/>
    <property type="molecule type" value="Genomic_DNA"/>
</dbReference>
<dbReference type="PRINTS" id="PR00598">
    <property type="entry name" value="HTHMARR"/>
</dbReference>
<name>A0ABZ0Q5I2_9LACO</name>
<protein>
    <submittedName>
        <fullName evidence="5">MarR family winged helix-turn-helix transcriptional regulator</fullName>
    </submittedName>
</protein>
<keyword evidence="1" id="KW-0805">Transcription regulation</keyword>
<dbReference type="InterPro" id="IPR036388">
    <property type="entry name" value="WH-like_DNA-bd_sf"/>
</dbReference>
<organism evidence="5 6">
    <name type="scientific">Pediococcus inopinatus</name>
    <dbReference type="NCBI Taxonomy" id="114090"/>
    <lineage>
        <taxon>Bacteria</taxon>
        <taxon>Bacillati</taxon>
        <taxon>Bacillota</taxon>
        <taxon>Bacilli</taxon>
        <taxon>Lactobacillales</taxon>
        <taxon>Lactobacillaceae</taxon>
        <taxon>Pediococcus</taxon>
    </lineage>
</organism>
<gene>
    <name evidence="5" type="ORF">N6G96_03255</name>
</gene>
<feature type="domain" description="HTH marR-type" evidence="4">
    <location>
        <begin position="5"/>
        <end position="143"/>
    </location>
</feature>
<dbReference type="InterPro" id="IPR000835">
    <property type="entry name" value="HTH_MarR-typ"/>
</dbReference>
<dbReference type="SUPFAM" id="SSF46785">
    <property type="entry name" value="Winged helix' DNA-binding domain"/>
    <property type="match status" value="1"/>
</dbReference>
<keyword evidence="3" id="KW-0804">Transcription</keyword>
<sequence length="183" mass="20831">MANNTEELMNQFGKLFQQKSFVFATIKSTQNTDNPRSNVRGQQRVLQLLFDKESLTNSQIVEELDIRPSSASVLVGKLEENGLVKKTESSDDKRVTFISLTEEGRQSIKKVHKFTDDLSDSLLAVLSDDEKKQLKDILTKLNADLDKKAPEWDQQQNWKAPFNGRGFRPSSFGGFPEGFNFRK</sequence>
<dbReference type="PROSITE" id="PS01117">
    <property type="entry name" value="HTH_MARR_1"/>
    <property type="match status" value="1"/>
</dbReference>
<dbReference type="Pfam" id="PF01047">
    <property type="entry name" value="MarR"/>
    <property type="match status" value="1"/>
</dbReference>
<dbReference type="InterPro" id="IPR011991">
    <property type="entry name" value="ArsR-like_HTH"/>
</dbReference>
<dbReference type="InterPro" id="IPR023187">
    <property type="entry name" value="Tscrpt_reg_MarR-type_CS"/>
</dbReference>
<evidence type="ECO:0000313" key="5">
    <source>
        <dbReference type="EMBL" id="WPC22253.1"/>
    </source>
</evidence>
<evidence type="ECO:0000256" key="3">
    <source>
        <dbReference type="ARBA" id="ARBA00023163"/>
    </source>
</evidence>